<dbReference type="InterPro" id="IPR001173">
    <property type="entry name" value="Glyco_trans_2-like"/>
</dbReference>
<feature type="domain" description="Glycosyltransferase 2-like" evidence="2">
    <location>
        <begin position="21"/>
        <end position="143"/>
    </location>
</feature>
<evidence type="ECO:0000259" key="2">
    <source>
        <dbReference type="Pfam" id="PF00535"/>
    </source>
</evidence>
<evidence type="ECO:0000256" key="1">
    <source>
        <dbReference type="SAM" id="Phobius"/>
    </source>
</evidence>
<keyword evidence="1" id="KW-1133">Transmembrane helix</keyword>
<dbReference type="PANTHER" id="PTHR43685:SF2">
    <property type="entry name" value="GLYCOSYLTRANSFERASE 2-LIKE DOMAIN-CONTAINING PROTEIN"/>
    <property type="match status" value="1"/>
</dbReference>
<proteinExistence type="predicted"/>
<feature type="domain" description="Glycosyltransferase 2-like" evidence="3">
    <location>
        <begin position="180"/>
        <end position="284"/>
    </location>
</feature>
<dbReference type="AlphaFoldDB" id="A0A4Y3WJL2"/>
<protein>
    <submittedName>
        <fullName evidence="4">Succinoglycan biosynthesis protein exoa</fullName>
    </submittedName>
</protein>
<dbReference type="Proteomes" id="UP000320338">
    <property type="component" value="Unassembled WGS sequence"/>
</dbReference>
<dbReference type="Pfam" id="PF00535">
    <property type="entry name" value="Glycos_transf_2"/>
    <property type="match status" value="1"/>
</dbReference>
<dbReference type="EMBL" id="BJNG01000014">
    <property type="protein sequence ID" value="GEC19137.1"/>
    <property type="molecule type" value="Genomic_DNA"/>
</dbReference>
<evidence type="ECO:0000259" key="3">
    <source>
        <dbReference type="Pfam" id="PF13632"/>
    </source>
</evidence>
<dbReference type="InterPro" id="IPR029044">
    <property type="entry name" value="Nucleotide-diphossugar_trans"/>
</dbReference>
<dbReference type="PANTHER" id="PTHR43685">
    <property type="entry name" value="GLYCOSYLTRANSFERASE"/>
    <property type="match status" value="1"/>
</dbReference>
<feature type="transmembrane region" description="Helical" evidence="1">
    <location>
        <begin position="259"/>
        <end position="276"/>
    </location>
</feature>
<dbReference type="InterPro" id="IPR050834">
    <property type="entry name" value="Glycosyltransf_2"/>
</dbReference>
<dbReference type="Pfam" id="PF13632">
    <property type="entry name" value="Glyco_trans_2_3"/>
    <property type="match status" value="1"/>
</dbReference>
<accession>A0A4Y3WJL2</accession>
<keyword evidence="1" id="KW-0812">Transmembrane</keyword>
<evidence type="ECO:0000313" key="4">
    <source>
        <dbReference type="EMBL" id="GEC19137.1"/>
    </source>
</evidence>
<evidence type="ECO:0000313" key="5">
    <source>
        <dbReference type="Proteomes" id="UP000320338"/>
    </source>
</evidence>
<gene>
    <name evidence="4" type="primary">exoA</name>
    <name evidence="4" type="ORF">PHY01_14200</name>
</gene>
<sequence>MTHAGESPSRTADRALDDLVTVIIPARDESAFIDACLASVQAQEYGNLQVVVVVDDATVDDTADRVVARAKLDPRVELLGNPVGGIPHSLNIALAEARGRWLVRVDSHSTVDPGYVGAVVGLLREGGWGGVGGRKDGHGVTPAGRAIAAALGSPFGVGGSVYHHGEERQEVDHIPFGAYPTALIRELGGWDEGLVANEDFEFDHRLRLAGHRLLFDPAVAIRWHSRQTVPDLFRQYRRYGRGKVAVAVKHPRSMRPRHVLVPAFVAYLAGAATVAVRRPGVAAAMVAPYAAAVAAATVRTARPLAPGERSYVAPAFLAMHLGWGIGFWAGVGAAVADRLRPARKRR</sequence>
<dbReference type="RefSeq" id="WP_170183682.1">
    <property type="nucleotide sequence ID" value="NZ_BAAARZ010000048.1"/>
</dbReference>
<keyword evidence="1" id="KW-0472">Membrane</keyword>
<dbReference type="SUPFAM" id="SSF53448">
    <property type="entry name" value="Nucleotide-diphospho-sugar transferases"/>
    <property type="match status" value="1"/>
</dbReference>
<reference evidence="4 5" key="1">
    <citation type="submission" date="2019-06" db="EMBL/GenBank/DDBJ databases">
        <title>Whole genome shotgun sequence of Pseudonocardia hydrocarbonoxydans NBRC 14498.</title>
        <authorList>
            <person name="Hosoyama A."/>
            <person name="Uohara A."/>
            <person name="Ohji S."/>
            <person name="Ichikawa N."/>
        </authorList>
    </citation>
    <scope>NUCLEOTIDE SEQUENCE [LARGE SCALE GENOMIC DNA]</scope>
    <source>
        <strain evidence="4 5">NBRC 14498</strain>
    </source>
</reference>
<comment type="caution">
    <text evidence="4">The sequence shown here is derived from an EMBL/GenBank/DDBJ whole genome shotgun (WGS) entry which is preliminary data.</text>
</comment>
<name>A0A4Y3WJL2_9PSEU</name>
<dbReference type="Gene3D" id="3.90.550.10">
    <property type="entry name" value="Spore Coat Polysaccharide Biosynthesis Protein SpsA, Chain A"/>
    <property type="match status" value="1"/>
</dbReference>
<feature type="transmembrane region" description="Helical" evidence="1">
    <location>
        <begin position="311"/>
        <end position="336"/>
    </location>
</feature>
<keyword evidence="5" id="KW-1185">Reference proteome</keyword>
<organism evidence="4 5">
    <name type="scientific">Pseudonocardia hydrocarbonoxydans</name>
    <dbReference type="NCBI Taxonomy" id="76726"/>
    <lineage>
        <taxon>Bacteria</taxon>
        <taxon>Bacillati</taxon>
        <taxon>Actinomycetota</taxon>
        <taxon>Actinomycetes</taxon>
        <taxon>Pseudonocardiales</taxon>
        <taxon>Pseudonocardiaceae</taxon>
        <taxon>Pseudonocardia</taxon>
    </lineage>
</organism>